<evidence type="ECO:0000313" key="4">
    <source>
        <dbReference type="Proteomes" id="UP001341444"/>
    </source>
</evidence>
<dbReference type="CDD" id="cd00995">
    <property type="entry name" value="PBP2_NikA_DppA_OppA_like"/>
    <property type="match status" value="1"/>
</dbReference>
<organism evidence="3 4">
    <name type="scientific">Heyndrickxia acidicola</name>
    <dbReference type="NCBI Taxonomy" id="209389"/>
    <lineage>
        <taxon>Bacteria</taxon>
        <taxon>Bacillati</taxon>
        <taxon>Bacillota</taxon>
        <taxon>Bacilli</taxon>
        <taxon>Bacillales</taxon>
        <taxon>Bacillaceae</taxon>
        <taxon>Heyndrickxia</taxon>
    </lineage>
</organism>
<feature type="chain" id="PRO_5046201232" evidence="1">
    <location>
        <begin position="26"/>
        <end position="568"/>
    </location>
</feature>
<proteinExistence type="predicted"/>
<dbReference type="Gene3D" id="3.90.76.10">
    <property type="entry name" value="Dipeptide-binding Protein, Domain 1"/>
    <property type="match status" value="1"/>
</dbReference>
<evidence type="ECO:0000256" key="1">
    <source>
        <dbReference type="SAM" id="SignalP"/>
    </source>
</evidence>
<dbReference type="Proteomes" id="UP001341444">
    <property type="component" value="Unassembled WGS sequence"/>
</dbReference>
<feature type="signal peptide" evidence="1">
    <location>
        <begin position="1"/>
        <end position="25"/>
    </location>
</feature>
<dbReference type="EMBL" id="JARMAB010000014">
    <property type="protein sequence ID" value="MED1203715.1"/>
    <property type="molecule type" value="Genomic_DNA"/>
</dbReference>
<gene>
    <name evidence="3" type="ORF">P4T90_11615</name>
</gene>
<dbReference type="Pfam" id="PF00496">
    <property type="entry name" value="SBP_bac_5"/>
    <property type="match status" value="1"/>
</dbReference>
<sequence length="568" mass="62672">MKIKWLSAAVIGSSLMLAACSSNTASDSQQATKSTDIQKMKDQVILASDPSKSPAQANSRKDTFVAAISNPGGVFLPYFYHNGWDGNVTSVMFEQLISFDKTGKPIPDLAQSWDISSDNLTYTFHLRKGLTFSNGKPLTADDVAFTLTLLLDPAYDGDTDLSQAYIKGADAYKKGNAASVSGIQVVDPLTVKITTTKVNAQALELIGGPVLSKDYYGKGYKKGKLDYLKPLFSKPMGAGPYVLDKYVPGQEVDFTANPHFYSGKPKVGHFIYKVTSPDTKVQLFQTGETDYDGFTPDQDTLDQLKGLGFANLDLYTSSDYGYIMVNHKKPYLKDKRVTQALIYGLERQKIVNAIFQGNGMVANEPISPVSWAYTPDVNPYQYNLKKAKQLLDEAGWKVGSGGIRQKDGKQLSISYLTSTTGLGNDIFISIAKEDFKKLGINFNPEIVDFNALLDKAYKGDYDLAAVRTSQIIDPSEPLQEFLSNNSQNISGYSNPKVDQLINEGVSTLDIAKRKEIYKQLYKEISDDPPYIFLYYRKALAAYNSRIKGLEPDPFNGILTSLPKISIKE</sequence>
<dbReference type="InterPro" id="IPR000914">
    <property type="entry name" value="SBP_5_dom"/>
</dbReference>
<name>A0ABU6MKZ3_9BACI</name>
<keyword evidence="4" id="KW-1185">Reference proteome</keyword>
<dbReference type="Gene3D" id="3.40.190.10">
    <property type="entry name" value="Periplasmic binding protein-like II"/>
    <property type="match status" value="1"/>
</dbReference>
<evidence type="ECO:0000259" key="2">
    <source>
        <dbReference type="Pfam" id="PF00496"/>
    </source>
</evidence>
<accession>A0ABU6MKZ3</accession>
<dbReference type="SUPFAM" id="SSF53850">
    <property type="entry name" value="Periplasmic binding protein-like II"/>
    <property type="match status" value="1"/>
</dbReference>
<dbReference type="PANTHER" id="PTHR30290">
    <property type="entry name" value="PERIPLASMIC BINDING COMPONENT OF ABC TRANSPORTER"/>
    <property type="match status" value="1"/>
</dbReference>
<reference evidence="3 4" key="1">
    <citation type="submission" date="2023-03" db="EMBL/GenBank/DDBJ databases">
        <title>Bacillus Genome Sequencing.</title>
        <authorList>
            <person name="Dunlap C."/>
        </authorList>
    </citation>
    <scope>NUCLEOTIDE SEQUENCE [LARGE SCALE GENOMIC DNA]</scope>
    <source>
        <strain evidence="3 4">B-23453</strain>
    </source>
</reference>
<dbReference type="RefSeq" id="WP_066268670.1">
    <property type="nucleotide sequence ID" value="NZ_JARMAB010000014.1"/>
</dbReference>
<dbReference type="Gene3D" id="3.10.105.10">
    <property type="entry name" value="Dipeptide-binding Protein, Domain 3"/>
    <property type="match status" value="1"/>
</dbReference>
<feature type="domain" description="Solute-binding protein family 5" evidence="2">
    <location>
        <begin position="104"/>
        <end position="486"/>
    </location>
</feature>
<keyword evidence="1" id="KW-0732">Signal</keyword>
<dbReference type="PROSITE" id="PS51257">
    <property type="entry name" value="PROKAR_LIPOPROTEIN"/>
    <property type="match status" value="1"/>
</dbReference>
<protein>
    <submittedName>
        <fullName evidence="3">ABC transporter substrate-binding protein</fullName>
    </submittedName>
</protein>
<dbReference type="PIRSF" id="PIRSF002741">
    <property type="entry name" value="MppA"/>
    <property type="match status" value="1"/>
</dbReference>
<comment type="caution">
    <text evidence="3">The sequence shown here is derived from an EMBL/GenBank/DDBJ whole genome shotgun (WGS) entry which is preliminary data.</text>
</comment>
<dbReference type="InterPro" id="IPR039424">
    <property type="entry name" value="SBP_5"/>
</dbReference>
<evidence type="ECO:0000313" key="3">
    <source>
        <dbReference type="EMBL" id="MED1203715.1"/>
    </source>
</evidence>
<dbReference type="InterPro" id="IPR030678">
    <property type="entry name" value="Peptide/Ni-bd"/>
</dbReference>
<dbReference type="PANTHER" id="PTHR30290:SF81">
    <property type="entry name" value="OLIGOPEPTIDE-BINDING PROTEIN OPPA"/>
    <property type="match status" value="1"/>
</dbReference>